<keyword evidence="3" id="KW-0808">Transferase</keyword>
<keyword evidence="2" id="KW-1133">Transmembrane helix</keyword>
<dbReference type="AlphaFoldDB" id="A0A1W9ZH33"/>
<feature type="transmembrane region" description="Helical" evidence="2">
    <location>
        <begin position="35"/>
        <end position="58"/>
    </location>
</feature>
<evidence type="ECO:0000256" key="2">
    <source>
        <dbReference type="SAM" id="Phobius"/>
    </source>
</evidence>
<feature type="region of interest" description="Disordered" evidence="1">
    <location>
        <begin position="1"/>
        <end position="28"/>
    </location>
</feature>
<proteinExistence type="predicted"/>
<feature type="region of interest" description="Disordered" evidence="1">
    <location>
        <begin position="61"/>
        <end position="95"/>
    </location>
</feature>
<keyword evidence="2" id="KW-0472">Membrane</keyword>
<evidence type="ECO:0000313" key="4">
    <source>
        <dbReference type="Proteomes" id="UP000192284"/>
    </source>
</evidence>
<dbReference type="GO" id="GO:0004674">
    <property type="term" value="F:protein serine/threonine kinase activity"/>
    <property type="evidence" value="ECO:0007669"/>
    <property type="project" value="UniProtKB-KW"/>
</dbReference>
<feature type="compositionally biased region" description="Low complexity" evidence="1">
    <location>
        <begin position="72"/>
        <end position="95"/>
    </location>
</feature>
<dbReference type="EMBL" id="MVHE01000054">
    <property type="protein sequence ID" value="ORA14887.1"/>
    <property type="molecule type" value="Genomic_DNA"/>
</dbReference>
<feature type="non-terminal residue" evidence="3">
    <location>
        <position position="1"/>
    </location>
</feature>
<keyword evidence="3" id="KW-0418">Kinase</keyword>
<comment type="caution">
    <text evidence="3">The sequence shown here is derived from an EMBL/GenBank/DDBJ whole genome shotgun (WGS) entry which is preliminary data.</text>
</comment>
<sequence length="239" mass="25089">PPPHAWNAGPPPPGPPPGPPPQFAGLPPPRGRNPWAIVTGVAALFLVLILGAIAIWAATKDDDKPQPDARRTTTTTTTTRTTPPTTTLTTTTLTPTPTSAAQARLMSLLPPGYPTGSCTPDSQPMPGAVVSVKCGQNTDPNGPKVSAFGLYSDVAAVKKAFTAFIGTFTIQGCPGGKASPGTWWHNQDPKTVLGQIACGNYKGNEPQVMWSNEQTLMFGLAAGNPQTLDQLYKWWASHS</sequence>
<keyword evidence="4" id="KW-1185">Reference proteome</keyword>
<dbReference type="Proteomes" id="UP000192284">
    <property type="component" value="Unassembled WGS sequence"/>
</dbReference>
<keyword evidence="2" id="KW-0812">Transmembrane</keyword>
<evidence type="ECO:0000313" key="3">
    <source>
        <dbReference type="EMBL" id="ORA14887.1"/>
    </source>
</evidence>
<feature type="compositionally biased region" description="Basic and acidic residues" evidence="1">
    <location>
        <begin position="61"/>
        <end position="71"/>
    </location>
</feature>
<name>A0A1W9ZH33_MYCAN</name>
<evidence type="ECO:0000256" key="1">
    <source>
        <dbReference type="SAM" id="MobiDB-lite"/>
    </source>
</evidence>
<gene>
    <name evidence="3" type="ORF">BST12_22505</name>
</gene>
<protein>
    <submittedName>
        <fullName evidence="3">Serine/threonine protein kinase</fullName>
    </submittedName>
</protein>
<accession>A0A1W9ZH33</accession>
<organism evidence="3 4">
    <name type="scientific">Mycobacterium angelicum</name>
    <dbReference type="NCBI Taxonomy" id="470074"/>
    <lineage>
        <taxon>Bacteria</taxon>
        <taxon>Bacillati</taxon>
        <taxon>Actinomycetota</taxon>
        <taxon>Actinomycetes</taxon>
        <taxon>Mycobacteriales</taxon>
        <taxon>Mycobacteriaceae</taxon>
        <taxon>Mycobacterium</taxon>
    </lineage>
</organism>
<keyword evidence="3" id="KW-0723">Serine/threonine-protein kinase</keyword>
<reference evidence="3 4" key="1">
    <citation type="submission" date="2017-02" db="EMBL/GenBank/DDBJ databases">
        <title>The new phylogeny of genus Mycobacterium.</title>
        <authorList>
            <person name="Tortoli E."/>
            <person name="Trovato A."/>
            <person name="Cirillo D.M."/>
        </authorList>
    </citation>
    <scope>NUCLEOTIDE SEQUENCE [LARGE SCALE GENOMIC DNA]</scope>
    <source>
        <strain evidence="3 4">DSM 45057</strain>
    </source>
</reference>